<gene>
    <name evidence="2" type="primary">Contig291.g334</name>
    <name evidence="2" type="ORF">STYLEM_10034</name>
</gene>
<evidence type="ECO:0000313" key="2">
    <source>
        <dbReference type="EMBL" id="CDW81028.1"/>
    </source>
</evidence>
<evidence type="ECO:0000313" key="3">
    <source>
        <dbReference type="Proteomes" id="UP000039865"/>
    </source>
</evidence>
<proteinExistence type="predicted"/>
<keyword evidence="1" id="KW-0472">Membrane</keyword>
<dbReference type="EMBL" id="CCKQ01009539">
    <property type="protein sequence ID" value="CDW81028.1"/>
    <property type="molecule type" value="Genomic_DNA"/>
</dbReference>
<dbReference type="Proteomes" id="UP000039865">
    <property type="component" value="Unassembled WGS sequence"/>
</dbReference>
<evidence type="ECO:0000256" key="1">
    <source>
        <dbReference type="SAM" id="Phobius"/>
    </source>
</evidence>
<sequence length="224" mass="26501">MLQKFSQFFEKNNGIIKSSILIISMKILFFDVFIIYKTEIRVCRTYQIYQVTLEIYVFQQVLLQTGESIDYSNEELCIFRNDIQYKPLENQGFSSSATQSSFDSFKISLALFEEMQKFFLDGLHVTKIFLNKKQQDMFDFLPACLSQYQFNWQMAMLRSLHMLLFCLKSCSNLGSDLPRLNSLYSTNLNQQRFQDSFIQYLVKYTCINTVPIARFSKQNFLILE</sequence>
<protein>
    <submittedName>
        <fullName evidence="2">Uncharacterized protein</fullName>
    </submittedName>
</protein>
<dbReference type="AlphaFoldDB" id="A0A078AJP2"/>
<keyword evidence="1" id="KW-1133">Transmembrane helix</keyword>
<organism evidence="2 3">
    <name type="scientific">Stylonychia lemnae</name>
    <name type="common">Ciliate</name>
    <dbReference type="NCBI Taxonomy" id="5949"/>
    <lineage>
        <taxon>Eukaryota</taxon>
        <taxon>Sar</taxon>
        <taxon>Alveolata</taxon>
        <taxon>Ciliophora</taxon>
        <taxon>Intramacronucleata</taxon>
        <taxon>Spirotrichea</taxon>
        <taxon>Stichotrichia</taxon>
        <taxon>Sporadotrichida</taxon>
        <taxon>Oxytrichidae</taxon>
        <taxon>Stylonychinae</taxon>
        <taxon>Stylonychia</taxon>
    </lineage>
</organism>
<feature type="transmembrane region" description="Helical" evidence="1">
    <location>
        <begin position="15"/>
        <end position="36"/>
    </location>
</feature>
<dbReference type="InParanoid" id="A0A078AJP2"/>
<reference evidence="2 3" key="1">
    <citation type="submission" date="2014-06" db="EMBL/GenBank/DDBJ databases">
        <authorList>
            <person name="Swart Estienne"/>
        </authorList>
    </citation>
    <scope>NUCLEOTIDE SEQUENCE [LARGE SCALE GENOMIC DNA]</scope>
    <source>
        <strain evidence="2 3">130c</strain>
    </source>
</reference>
<keyword evidence="1" id="KW-0812">Transmembrane</keyword>
<name>A0A078AJP2_STYLE</name>
<keyword evidence="3" id="KW-1185">Reference proteome</keyword>
<accession>A0A078AJP2</accession>